<protein>
    <submittedName>
        <fullName evidence="7">Uncharacterized protein</fullName>
    </submittedName>
</protein>
<keyword evidence="3 6" id="KW-0812">Transmembrane</keyword>
<comment type="subcellular location">
    <subcellularLocation>
        <location evidence="1">Membrane</location>
        <topology evidence="1">Multi-pass membrane protein</topology>
    </subcellularLocation>
</comment>
<keyword evidence="4 6" id="KW-1133">Transmembrane helix</keyword>
<dbReference type="InterPro" id="IPR001248">
    <property type="entry name" value="Pur-cyt_permease"/>
</dbReference>
<reference evidence="7" key="1">
    <citation type="journal article" date="2021" name="J Fungi (Basel)">
        <title>Virulence traits and population genomics of the black yeast Aureobasidium melanogenum.</title>
        <authorList>
            <person name="Cernosa A."/>
            <person name="Sun X."/>
            <person name="Gostincar C."/>
            <person name="Fang C."/>
            <person name="Gunde-Cimerman N."/>
            <person name="Song Z."/>
        </authorList>
    </citation>
    <scope>NUCLEOTIDE SEQUENCE</scope>
    <source>
        <strain evidence="7">EXF-9298</strain>
    </source>
</reference>
<dbReference type="InterPro" id="IPR045225">
    <property type="entry name" value="Uracil/uridine/allantoin_perm"/>
</dbReference>
<dbReference type="EMBL" id="JAHFXS010002760">
    <property type="protein sequence ID" value="KAG9970898.1"/>
    <property type="molecule type" value="Genomic_DNA"/>
</dbReference>
<comment type="similarity">
    <text evidence="2">Belongs to the purine-cytosine permease (2.A.39) family.</text>
</comment>
<organism evidence="7 8">
    <name type="scientific">Aureobasidium melanogenum</name>
    <name type="common">Aureobasidium pullulans var. melanogenum</name>
    <dbReference type="NCBI Taxonomy" id="46634"/>
    <lineage>
        <taxon>Eukaryota</taxon>
        <taxon>Fungi</taxon>
        <taxon>Dikarya</taxon>
        <taxon>Ascomycota</taxon>
        <taxon>Pezizomycotina</taxon>
        <taxon>Dothideomycetes</taxon>
        <taxon>Dothideomycetidae</taxon>
        <taxon>Dothideales</taxon>
        <taxon>Saccotheciaceae</taxon>
        <taxon>Aureobasidium</taxon>
    </lineage>
</organism>
<comment type="caution">
    <text evidence="7">The sequence shown here is derived from an EMBL/GenBank/DDBJ whole genome shotgun (WGS) entry which is preliminary data.</text>
</comment>
<dbReference type="GO" id="GO:0005886">
    <property type="term" value="C:plasma membrane"/>
    <property type="evidence" value="ECO:0007669"/>
    <property type="project" value="TreeGrafter"/>
</dbReference>
<name>A0A9P8FDC2_AURME</name>
<evidence type="ECO:0000256" key="3">
    <source>
        <dbReference type="ARBA" id="ARBA00022692"/>
    </source>
</evidence>
<dbReference type="Proteomes" id="UP000729357">
    <property type="component" value="Unassembled WGS sequence"/>
</dbReference>
<feature type="transmembrane region" description="Helical" evidence="6">
    <location>
        <begin position="80"/>
        <end position="99"/>
    </location>
</feature>
<dbReference type="Gene3D" id="1.10.4160.10">
    <property type="entry name" value="Hydantoin permease"/>
    <property type="match status" value="1"/>
</dbReference>
<dbReference type="PANTHER" id="PTHR30618:SF1">
    <property type="entry name" value="URIDINE PERMEASE"/>
    <property type="match status" value="1"/>
</dbReference>
<feature type="non-terminal residue" evidence="7">
    <location>
        <position position="110"/>
    </location>
</feature>
<evidence type="ECO:0000313" key="8">
    <source>
        <dbReference type="Proteomes" id="UP000729357"/>
    </source>
</evidence>
<gene>
    <name evidence="7" type="ORF">KCU98_g14179</name>
</gene>
<keyword evidence="8" id="KW-1185">Reference proteome</keyword>
<proteinExistence type="inferred from homology"/>
<accession>A0A9P8FDC2</accession>
<dbReference type="GO" id="GO:0015205">
    <property type="term" value="F:nucleobase transmembrane transporter activity"/>
    <property type="evidence" value="ECO:0007669"/>
    <property type="project" value="TreeGrafter"/>
</dbReference>
<evidence type="ECO:0000313" key="7">
    <source>
        <dbReference type="EMBL" id="KAG9970898.1"/>
    </source>
</evidence>
<feature type="transmembrane region" description="Helical" evidence="6">
    <location>
        <begin position="51"/>
        <end position="68"/>
    </location>
</feature>
<evidence type="ECO:0000256" key="1">
    <source>
        <dbReference type="ARBA" id="ARBA00004141"/>
    </source>
</evidence>
<keyword evidence="5 6" id="KW-0472">Membrane</keyword>
<dbReference type="AlphaFoldDB" id="A0A9P8FDC2"/>
<evidence type="ECO:0000256" key="4">
    <source>
        <dbReference type="ARBA" id="ARBA00022989"/>
    </source>
</evidence>
<evidence type="ECO:0000256" key="5">
    <source>
        <dbReference type="ARBA" id="ARBA00023136"/>
    </source>
</evidence>
<sequence length="110" mass="11986">MSGLVSRIRSGIPRPHLHAAGTDEVKGQDVWLDNDDIRPLKLADRTWNMKAYLTFWFSAVATVSNWYAASSAQALGLSMWESIATALGGQILIAIVIVFNGRAGAKYHIG</sequence>
<evidence type="ECO:0000256" key="2">
    <source>
        <dbReference type="ARBA" id="ARBA00008974"/>
    </source>
</evidence>
<dbReference type="Pfam" id="PF02133">
    <property type="entry name" value="Transp_cyt_pur"/>
    <property type="match status" value="1"/>
</dbReference>
<reference evidence="7" key="2">
    <citation type="submission" date="2021-08" db="EMBL/GenBank/DDBJ databases">
        <authorList>
            <person name="Gostincar C."/>
            <person name="Sun X."/>
            <person name="Song Z."/>
            <person name="Gunde-Cimerman N."/>
        </authorList>
    </citation>
    <scope>NUCLEOTIDE SEQUENCE</scope>
    <source>
        <strain evidence="7">EXF-9298</strain>
    </source>
</reference>
<evidence type="ECO:0000256" key="6">
    <source>
        <dbReference type="SAM" id="Phobius"/>
    </source>
</evidence>
<dbReference type="PANTHER" id="PTHR30618">
    <property type="entry name" value="NCS1 FAMILY PURINE/PYRIMIDINE TRANSPORTER"/>
    <property type="match status" value="1"/>
</dbReference>